<gene>
    <name evidence="2" type="ORF">ElyMa_002622500</name>
</gene>
<evidence type="ECO:0000313" key="2">
    <source>
        <dbReference type="EMBL" id="GFR92592.1"/>
    </source>
</evidence>
<sequence length="107" mass="12483">MYQDYGVYLIDGNNNGNNNSNKNKRLSYCTEKIYQDYGVYLSDGNNTINNNNNNNSNSNNNNSNKNKQKHTYQDYEAYIITQIMCSSSKELPAILFLFKLTFNEYRC</sequence>
<evidence type="ECO:0000313" key="3">
    <source>
        <dbReference type="Proteomes" id="UP000762676"/>
    </source>
</evidence>
<reference evidence="2 3" key="1">
    <citation type="journal article" date="2021" name="Elife">
        <title>Chloroplast acquisition without the gene transfer in kleptoplastic sea slugs, Plakobranchus ocellatus.</title>
        <authorList>
            <person name="Maeda T."/>
            <person name="Takahashi S."/>
            <person name="Yoshida T."/>
            <person name="Shimamura S."/>
            <person name="Takaki Y."/>
            <person name="Nagai Y."/>
            <person name="Toyoda A."/>
            <person name="Suzuki Y."/>
            <person name="Arimoto A."/>
            <person name="Ishii H."/>
            <person name="Satoh N."/>
            <person name="Nishiyama T."/>
            <person name="Hasebe M."/>
            <person name="Maruyama T."/>
            <person name="Minagawa J."/>
            <person name="Obokata J."/>
            <person name="Shigenobu S."/>
        </authorList>
    </citation>
    <scope>NUCLEOTIDE SEQUENCE [LARGE SCALE GENOMIC DNA]</scope>
</reference>
<feature type="region of interest" description="Disordered" evidence="1">
    <location>
        <begin position="44"/>
        <end position="69"/>
    </location>
</feature>
<organism evidence="2 3">
    <name type="scientific">Elysia marginata</name>
    <dbReference type="NCBI Taxonomy" id="1093978"/>
    <lineage>
        <taxon>Eukaryota</taxon>
        <taxon>Metazoa</taxon>
        <taxon>Spiralia</taxon>
        <taxon>Lophotrochozoa</taxon>
        <taxon>Mollusca</taxon>
        <taxon>Gastropoda</taxon>
        <taxon>Heterobranchia</taxon>
        <taxon>Euthyneura</taxon>
        <taxon>Panpulmonata</taxon>
        <taxon>Sacoglossa</taxon>
        <taxon>Placobranchoidea</taxon>
        <taxon>Plakobranchidae</taxon>
        <taxon>Elysia</taxon>
    </lineage>
</organism>
<dbReference type="Proteomes" id="UP000762676">
    <property type="component" value="Unassembled WGS sequence"/>
</dbReference>
<comment type="caution">
    <text evidence="2">The sequence shown here is derived from an EMBL/GenBank/DDBJ whole genome shotgun (WGS) entry which is preliminary data.</text>
</comment>
<feature type="compositionally biased region" description="Low complexity" evidence="1">
    <location>
        <begin position="45"/>
        <end position="65"/>
    </location>
</feature>
<dbReference type="AlphaFoldDB" id="A0AAV4H315"/>
<accession>A0AAV4H315</accession>
<protein>
    <submittedName>
        <fullName evidence="2">Uncharacterized protein</fullName>
    </submittedName>
</protein>
<name>A0AAV4H315_9GAST</name>
<keyword evidence="3" id="KW-1185">Reference proteome</keyword>
<evidence type="ECO:0000256" key="1">
    <source>
        <dbReference type="SAM" id="MobiDB-lite"/>
    </source>
</evidence>
<dbReference type="EMBL" id="BMAT01005396">
    <property type="protein sequence ID" value="GFR92592.1"/>
    <property type="molecule type" value="Genomic_DNA"/>
</dbReference>
<proteinExistence type="predicted"/>